<sequence length="201" mass="22117">MSLRIENLTQEDSGQYRARASFQGGIDLTQVFTSLSMILVKSASITPDWCNATLEGTASGDTKDLKVTWESKGLLRELEQRATWGQPSNSWTLSVSLLLSQPSVSLTCVVSNQVDQKTATLDLEEVCAHGATPKVSPLLEPNGSNNDSPETLFDIKTGNTFLDNNELLNVVVSSIGNFILYDWQVLMKALLKPGEYLQWTM</sequence>
<dbReference type="AlphaFoldDB" id="A0A6B0S2W7"/>
<comment type="caution">
    <text evidence="5">The sequence shown here is derived from an EMBL/GenBank/DDBJ whole genome shotgun (WGS) entry which is preliminary data.</text>
</comment>
<proteinExistence type="predicted"/>
<evidence type="ECO:0000256" key="2">
    <source>
        <dbReference type="ARBA" id="ARBA00022729"/>
    </source>
</evidence>
<dbReference type="EMBL" id="VBQZ03000146">
    <property type="protein sequence ID" value="MXQ95811.1"/>
    <property type="molecule type" value="Genomic_DNA"/>
</dbReference>
<accession>A0A6B0S2W7</accession>
<keyword evidence="3" id="KW-0472">Membrane</keyword>
<evidence type="ECO:0008006" key="7">
    <source>
        <dbReference type="Google" id="ProtNLM"/>
    </source>
</evidence>
<dbReference type="GO" id="GO:0016020">
    <property type="term" value="C:membrane"/>
    <property type="evidence" value="ECO:0007669"/>
    <property type="project" value="UniProtKB-SubCell"/>
</dbReference>
<comment type="subcellular location">
    <subcellularLocation>
        <location evidence="1">Membrane</location>
    </subcellularLocation>
</comment>
<dbReference type="SUPFAM" id="SSF48726">
    <property type="entry name" value="Immunoglobulin"/>
    <property type="match status" value="1"/>
</dbReference>
<dbReference type="InterPro" id="IPR036179">
    <property type="entry name" value="Ig-like_dom_sf"/>
</dbReference>
<dbReference type="PANTHER" id="PTHR12080:SF110">
    <property type="entry name" value="IG-LIKE DOMAIN-CONTAINING PROTEIN"/>
    <property type="match status" value="1"/>
</dbReference>
<dbReference type="Gene3D" id="2.60.40.10">
    <property type="entry name" value="Immunoglobulins"/>
    <property type="match status" value="1"/>
</dbReference>
<keyword evidence="2" id="KW-0732">Signal</keyword>
<dbReference type="Proteomes" id="UP000322234">
    <property type="component" value="Unassembled WGS sequence"/>
</dbReference>
<protein>
    <recommendedName>
        <fullName evidence="7">Ig-like domain-containing protein</fullName>
    </recommendedName>
</protein>
<dbReference type="InterPro" id="IPR015631">
    <property type="entry name" value="CD2/SLAM_rcpt"/>
</dbReference>
<keyword evidence="6" id="KW-1185">Reference proteome</keyword>
<gene>
    <name evidence="5" type="ORF">E5288_WYG014840</name>
</gene>
<evidence type="ECO:0000256" key="1">
    <source>
        <dbReference type="ARBA" id="ARBA00004370"/>
    </source>
</evidence>
<reference evidence="5" key="1">
    <citation type="submission" date="2019-10" db="EMBL/GenBank/DDBJ databases">
        <title>The sequence and de novo assembly of the wild yak genome.</title>
        <authorList>
            <person name="Liu Y."/>
        </authorList>
    </citation>
    <scope>NUCLEOTIDE SEQUENCE [LARGE SCALE GENOMIC DNA]</scope>
    <source>
        <strain evidence="5">WY2019</strain>
    </source>
</reference>
<evidence type="ECO:0000313" key="6">
    <source>
        <dbReference type="Proteomes" id="UP000322234"/>
    </source>
</evidence>
<organism evidence="5 6">
    <name type="scientific">Bos mutus</name>
    <name type="common">wild yak</name>
    <dbReference type="NCBI Taxonomy" id="72004"/>
    <lineage>
        <taxon>Eukaryota</taxon>
        <taxon>Metazoa</taxon>
        <taxon>Chordata</taxon>
        <taxon>Craniata</taxon>
        <taxon>Vertebrata</taxon>
        <taxon>Euteleostomi</taxon>
        <taxon>Mammalia</taxon>
        <taxon>Eutheria</taxon>
        <taxon>Laurasiatheria</taxon>
        <taxon>Artiodactyla</taxon>
        <taxon>Ruminantia</taxon>
        <taxon>Pecora</taxon>
        <taxon>Bovidae</taxon>
        <taxon>Bovinae</taxon>
        <taxon>Bos</taxon>
    </lineage>
</organism>
<dbReference type="InterPro" id="IPR013783">
    <property type="entry name" value="Ig-like_fold"/>
</dbReference>
<evidence type="ECO:0000313" key="5">
    <source>
        <dbReference type="EMBL" id="MXQ95811.1"/>
    </source>
</evidence>
<dbReference type="PANTHER" id="PTHR12080">
    <property type="entry name" value="SIGNALING LYMPHOCYTIC ACTIVATION MOLECULE"/>
    <property type="match status" value="1"/>
</dbReference>
<evidence type="ECO:0000256" key="3">
    <source>
        <dbReference type="ARBA" id="ARBA00023136"/>
    </source>
</evidence>
<evidence type="ECO:0000256" key="4">
    <source>
        <dbReference type="ARBA" id="ARBA00023180"/>
    </source>
</evidence>
<keyword evidence="4" id="KW-0325">Glycoprotein</keyword>
<name>A0A6B0S2W7_9CETA</name>